<name>A0A843TCL0_COLES</name>
<evidence type="ECO:0000313" key="1">
    <source>
        <dbReference type="EMBL" id="MQL68341.1"/>
    </source>
</evidence>
<comment type="caution">
    <text evidence="1">The sequence shown here is derived from an EMBL/GenBank/DDBJ whole genome shotgun (WGS) entry which is preliminary data.</text>
</comment>
<evidence type="ECO:0000313" key="2">
    <source>
        <dbReference type="Proteomes" id="UP000652761"/>
    </source>
</evidence>
<dbReference type="Proteomes" id="UP000652761">
    <property type="component" value="Unassembled WGS sequence"/>
</dbReference>
<protein>
    <submittedName>
        <fullName evidence="1">Uncharacterized protein</fullName>
    </submittedName>
</protein>
<reference evidence="1" key="1">
    <citation type="submission" date="2017-07" db="EMBL/GenBank/DDBJ databases">
        <title>Taro Niue Genome Assembly and Annotation.</title>
        <authorList>
            <person name="Atibalentja N."/>
            <person name="Keating K."/>
            <person name="Fields C.J."/>
        </authorList>
    </citation>
    <scope>NUCLEOTIDE SEQUENCE</scope>
    <source>
        <strain evidence="1">Niue_2</strain>
        <tissue evidence="1">Leaf</tissue>
    </source>
</reference>
<accession>A0A843TCL0</accession>
<keyword evidence="2" id="KW-1185">Reference proteome</keyword>
<sequence length="128" mass="15157">MVGAVPRLGRMSRGMRRGVSSRPQHPRVLRYFLHHHLWIMACSLKAWSRRCRLRLRCRRRCRLSCRHMLRLQLQFSKSMAMVVCPSWRGLRGWFHLLLRGRVSPSSRELDERGGEILLGYQVYGRGQS</sequence>
<dbReference type="EMBL" id="NMUH01000012">
    <property type="protein sequence ID" value="MQL68341.1"/>
    <property type="molecule type" value="Genomic_DNA"/>
</dbReference>
<dbReference type="AlphaFoldDB" id="A0A843TCL0"/>
<proteinExistence type="predicted"/>
<organism evidence="1 2">
    <name type="scientific">Colocasia esculenta</name>
    <name type="common">Wild taro</name>
    <name type="synonym">Arum esculentum</name>
    <dbReference type="NCBI Taxonomy" id="4460"/>
    <lineage>
        <taxon>Eukaryota</taxon>
        <taxon>Viridiplantae</taxon>
        <taxon>Streptophyta</taxon>
        <taxon>Embryophyta</taxon>
        <taxon>Tracheophyta</taxon>
        <taxon>Spermatophyta</taxon>
        <taxon>Magnoliopsida</taxon>
        <taxon>Liliopsida</taxon>
        <taxon>Araceae</taxon>
        <taxon>Aroideae</taxon>
        <taxon>Colocasieae</taxon>
        <taxon>Colocasia</taxon>
    </lineage>
</organism>
<gene>
    <name evidence="1" type="ORF">Taro_000636</name>
</gene>